<feature type="transmembrane region" description="Helical" evidence="14">
    <location>
        <begin position="106"/>
        <end position="125"/>
    </location>
</feature>
<feature type="transmembrane region" description="Helical" evidence="14">
    <location>
        <begin position="293"/>
        <end position="316"/>
    </location>
</feature>
<evidence type="ECO:0000313" key="18">
    <source>
        <dbReference type="Proteomes" id="UP000249633"/>
    </source>
</evidence>
<feature type="transmembrane region" description="Helical" evidence="14">
    <location>
        <begin position="199"/>
        <end position="216"/>
    </location>
</feature>
<dbReference type="Proteomes" id="UP000249633">
    <property type="component" value="Unassembled WGS sequence"/>
</dbReference>
<evidence type="ECO:0000256" key="12">
    <source>
        <dbReference type="ARBA" id="ARBA00023136"/>
    </source>
</evidence>
<dbReference type="GO" id="GO:0009055">
    <property type="term" value="F:electron transfer activity"/>
    <property type="evidence" value="ECO:0007669"/>
    <property type="project" value="InterPro"/>
</dbReference>
<proteinExistence type="inferred from homology"/>
<keyword evidence="9" id="KW-0249">Electron transport</keyword>
<evidence type="ECO:0000256" key="8">
    <source>
        <dbReference type="ARBA" id="ARBA00022723"/>
    </source>
</evidence>
<evidence type="ECO:0000256" key="7">
    <source>
        <dbReference type="ARBA" id="ARBA00022692"/>
    </source>
</evidence>
<accession>A0A2W5FGT9</accession>
<evidence type="ECO:0000313" key="17">
    <source>
        <dbReference type="EMBL" id="PZP32086.1"/>
    </source>
</evidence>
<protein>
    <submittedName>
        <fullName evidence="17">Formate dehydrogenase subunit gamma</fullName>
    </submittedName>
</protein>
<dbReference type="PANTHER" id="PTHR30074">
    <property type="entry name" value="FORMATE DEHYDROGENASE, NITRATE-INDUCIBLE, CYTOCHROME B556 FDN SUBUNIT"/>
    <property type="match status" value="1"/>
</dbReference>
<comment type="caution">
    <text evidence="17">The sequence shown here is derived from an EMBL/GenBank/DDBJ whole genome shotgun (WGS) entry which is preliminary data.</text>
</comment>
<evidence type="ECO:0000256" key="1">
    <source>
        <dbReference type="ARBA" id="ARBA00001971"/>
    </source>
</evidence>
<keyword evidence="15" id="KW-0732">Signal</keyword>
<dbReference type="GO" id="GO:0005886">
    <property type="term" value="C:plasma membrane"/>
    <property type="evidence" value="ECO:0007669"/>
    <property type="project" value="UniProtKB-SubCell"/>
</dbReference>
<comment type="similarity">
    <text evidence="3">Belongs to the formate dehydrogenase gamma subunit family.</text>
</comment>
<feature type="domain" description="Cytochrome b561 bacterial/Ni-hydrogenase" evidence="16">
    <location>
        <begin position="144"/>
        <end position="326"/>
    </location>
</feature>
<keyword evidence="12 14" id="KW-0472">Membrane</keyword>
<reference evidence="17 18" key="1">
    <citation type="submission" date="2017-08" db="EMBL/GenBank/DDBJ databases">
        <title>Infants hospitalized years apart are colonized by the same room-sourced microbial strains.</title>
        <authorList>
            <person name="Brooks B."/>
            <person name="Olm M.R."/>
            <person name="Firek B.A."/>
            <person name="Baker R."/>
            <person name="Thomas B.C."/>
            <person name="Morowitz M.J."/>
            <person name="Banfield J.F."/>
        </authorList>
    </citation>
    <scope>NUCLEOTIDE SEQUENCE [LARGE SCALE GENOMIC DNA]</scope>
    <source>
        <strain evidence="17">S2_012_000_R2_81</strain>
    </source>
</reference>
<keyword evidence="8" id="KW-0479">Metal-binding</keyword>
<comment type="cofactor">
    <cofactor evidence="1">
        <name>heme</name>
        <dbReference type="ChEBI" id="CHEBI:30413"/>
    </cofactor>
</comment>
<evidence type="ECO:0000256" key="3">
    <source>
        <dbReference type="ARBA" id="ARBA00010747"/>
    </source>
</evidence>
<evidence type="ECO:0000259" key="16">
    <source>
        <dbReference type="Pfam" id="PF01292"/>
    </source>
</evidence>
<evidence type="ECO:0000256" key="10">
    <source>
        <dbReference type="ARBA" id="ARBA00022989"/>
    </source>
</evidence>
<keyword evidence="11" id="KW-0408">Iron</keyword>
<keyword evidence="10 14" id="KW-1133">Transmembrane helix</keyword>
<dbReference type="GO" id="GO:0009061">
    <property type="term" value="P:anaerobic respiration"/>
    <property type="evidence" value="ECO:0007669"/>
    <property type="project" value="TreeGrafter"/>
</dbReference>
<organism evidence="17 18">
    <name type="scientific">Roseateles depolymerans</name>
    <dbReference type="NCBI Taxonomy" id="76731"/>
    <lineage>
        <taxon>Bacteria</taxon>
        <taxon>Pseudomonadati</taxon>
        <taxon>Pseudomonadota</taxon>
        <taxon>Betaproteobacteria</taxon>
        <taxon>Burkholderiales</taxon>
        <taxon>Sphaerotilaceae</taxon>
        <taxon>Roseateles</taxon>
    </lineage>
</organism>
<dbReference type="SUPFAM" id="SSF81342">
    <property type="entry name" value="Transmembrane di-heme cytochromes"/>
    <property type="match status" value="1"/>
</dbReference>
<name>A0A2W5FGT9_9BURK</name>
<dbReference type="InterPro" id="IPR011577">
    <property type="entry name" value="Cyt_b561_bac/Ni-Hgenase"/>
</dbReference>
<evidence type="ECO:0000256" key="13">
    <source>
        <dbReference type="SAM" id="MobiDB-lite"/>
    </source>
</evidence>
<dbReference type="AlphaFoldDB" id="A0A2W5FGT9"/>
<dbReference type="GO" id="GO:0008863">
    <property type="term" value="F:formate dehydrogenase (NAD+) activity"/>
    <property type="evidence" value="ECO:0007669"/>
    <property type="project" value="InterPro"/>
</dbReference>
<evidence type="ECO:0000256" key="14">
    <source>
        <dbReference type="SAM" id="Phobius"/>
    </source>
</evidence>
<dbReference type="Pfam" id="PF01292">
    <property type="entry name" value="Ni_hydr_CYTB"/>
    <property type="match status" value="1"/>
</dbReference>
<feature type="compositionally biased region" description="Low complexity" evidence="13">
    <location>
        <begin position="23"/>
        <end position="33"/>
    </location>
</feature>
<keyword evidence="4" id="KW-0813">Transport</keyword>
<dbReference type="GO" id="GO:0036397">
    <property type="term" value="F:formate dehydrogenase (quinone) activity"/>
    <property type="evidence" value="ECO:0007669"/>
    <property type="project" value="TreeGrafter"/>
</dbReference>
<comment type="subcellular location">
    <subcellularLocation>
        <location evidence="2">Cell membrane</location>
        <topology evidence="2">Multi-pass membrane protein</topology>
    </subcellularLocation>
</comment>
<keyword evidence="5" id="KW-1003">Cell membrane</keyword>
<evidence type="ECO:0000256" key="11">
    <source>
        <dbReference type="ARBA" id="ARBA00023004"/>
    </source>
</evidence>
<sequence length="369" mass="39791">MRQLMLGLLVAVSAVAGAQTAPPATTASAVAAPESKPDDTNAERAKSQPGNNAPFWRKVRESGVQEGYTSLPGAEKGVLIQRFVQYPGSNLTNAGEAWRQVRNRWIIPYGGSLLLIALLALAIFYKAKGPLGHDHPETGRKIERFTPFERAAHWVNAGAFTALAVSGIVMAFGKFFLLPIIGSTLFGWLTYLLKNVHNFVGPLFAVSLVIVVLTFVKDNIANAADFIWLKKAGGMLSDGPHVPSHRFNAGEKGMFWWGICVPGLVIVASGFVLDKLIPGMVYLRGDMHIAQMIHAVAAIIMIAMLLGHIYMGTVGVKGALGAMKTGWVEESWAKEHHELWYDDIKAGKIPVQRSAQSAPSSNGKPVTGT</sequence>
<dbReference type="GO" id="GO:0009326">
    <property type="term" value="C:formate dehydrogenase complex"/>
    <property type="evidence" value="ECO:0007669"/>
    <property type="project" value="InterPro"/>
</dbReference>
<dbReference type="GO" id="GO:0022904">
    <property type="term" value="P:respiratory electron transport chain"/>
    <property type="evidence" value="ECO:0007669"/>
    <property type="project" value="InterPro"/>
</dbReference>
<evidence type="ECO:0000256" key="5">
    <source>
        <dbReference type="ARBA" id="ARBA00022475"/>
    </source>
</evidence>
<dbReference type="InterPro" id="IPR006471">
    <property type="entry name" value="Formate_DH_gsu"/>
</dbReference>
<feature type="transmembrane region" description="Helical" evidence="14">
    <location>
        <begin position="254"/>
        <end position="273"/>
    </location>
</feature>
<evidence type="ECO:0000256" key="2">
    <source>
        <dbReference type="ARBA" id="ARBA00004651"/>
    </source>
</evidence>
<evidence type="ECO:0000256" key="9">
    <source>
        <dbReference type="ARBA" id="ARBA00022982"/>
    </source>
</evidence>
<evidence type="ECO:0000256" key="15">
    <source>
        <dbReference type="SAM" id="SignalP"/>
    </source>
</evidence>
<keyword evidence="7 14" id="KW-0812">Transmembrane</keyword>
<feature type="transmembrane region" description="Helical" evidence="14">
    <location>
        <begin position="175"/>
        <end position="193"/>
    </location>
</feature>
<gene>
    <name evidence="17" type="ORF">DI603_11565</name>
</gene>
<feature type="compositionally biased region" description="Basic and acidic residues" evidence="13">
    <location>
        <begin position="35"/>
        <end position="46"/>
    </location>
</feature>
<dbReference type="EMBL" id="QFOD01000009">
    <property type="protein sequence ID" value="PZP32086.1"/>
    <property type="molecule type" value="Genomic_DNA"/>
</dbReference>
<dbReference type="Gene3D" id="1.20.950.20">
    <property type="entry name" value="Transmembrane di-heme cytochromes, Chain C"/>
    <property type="match status" value="1"/>
</dbReference>
<dbReference type="PANTHER" id="PTHR30074:SF6">
    <property type="entry name" value="FORMATE DEHYDROGENASE GAMMA SUBUNIT"/>
    <property type="match status" value="1"/>
</dbReference>
<dbReference type="InterPro" id="IPR016174">
    <property type="entry name" value="Di-haem_cyt_TM"/>
</dbReference>
<dbReference type="GO" id="GO:0046872">
    <property type="term" value="F:metal ion binding"/>
    <property type="evidence" value="ECO:0007669"/>
    <property type="project" value="UniProtKB-KW"/>
</dbReference>
<dbReference type="GO" id="GO:0015944">
    <property type="term" value="P:formate oxidation"/>
    <property type="evidence" value="ECO:0007669"/>
    <property type="project" value="TreeGrafter"/>
</dbReference>
<dbReference type="InterPro" id="IPR051817">
    <property type="entry name" value="FDH_cytochrome_b556_subunit"/>
</dbReference>
<dbReference type="NCBIfam" id="TIGR01583">
    <property type="entry name" value="formate-DH-gamm"/>
    <property type="match status" value="1"/>
</dbReference>
<keyword evidence="6" id="KW-0349">Heme</keyword>
<feature type="signal peptide" evidence="15">
    <location>
        <begin position="1"/>
        <end position="18"/>
    </location>
</feature>
<feature type="chain" id="PRO_5015844374" evidence="15">
    <location>
        <begin position="19"/>
        <end position="369"/>
    </location>
</feature>
<evidence type="ECO:0000256" key="6">
    <source>
        <dbReference type="ARBA" id="ARBA00022617"/>
    </source>
</evidence>
<feature type="region of interest" description="Disordered" evidence="13">
    <location>
        <begin position="23"/>
        <end position="55"/>
    </location>
</feature>
<evidence type="ECO:0000256" key="4">
    <source>
        <dbReference type="ARBA" id="ARBA00022448"/>
    </source>
</evidence>